<dbReference type="GO" id="GO:0051604">
    <property type="term" value="P:protein maturation"/>
    <property type="evidence" value="ECO:0007669"/>
    <property type="project" value="InterPro"/>
</dbReference>
<keyword evidence="2 5" id="KW-0533">Nickel</keyword>
<dbReference type="PANTHER" id="PTHR34535:SF3">
    <property type="entry name" value="HYDROGENASE MATURATION FACTOR HYPA"/>
    <property type="match status" value="1"/>
</dbReference>
<protein>
    <recommendedName>
        <fullName evidence="5">Hydrogenase maturation factor HypA</fullName>
    </recommendedName>
</protein>
<feature type="binding site" evidence="5">
    <location>
        <position position="73"/>
    </location>
    <ligand>
        <name>Zn(2+)</name>
        <dbReference type="ChEBI" id="CHEBI:29105"/>
    </ligand>
</feature>
<gene>
    <name evidence="5" type="primary">hypA</name>
    <name evidence="6" type="ORF">SAMN02745941_00589</name>
</gene>
<evidence type="ECO:0000313" key="6">
    <source>
        <dbReference type="EMBL" id="SHH64671.1"/>
    </source>
</evidence>
<dbReference type="GO" id="GO:0016151">
    <property type="term" value="F:nickel cation binding"/>
    <property type="evidence" value="ECO:0007669"/>
    <property type="project" value="UniProtKB-UniRule"/>
</dbReference>
<feature type="binding site" evidence="5">
    <location>
        <position position="89"/>
    </location>
    <ligand>
        <name>Zn(2+)</name>
        <dbReference type="ChEBI" id="CHEBI:29105"/>
    </ligand>
</feature>
<feature type="binding site" evidence="5">
    <location>
        <position position="2"/>
    </location>
    <ligand>
        <name>Ni(2+)</name>
        <dbReference type="ChEBI" id="CHEBI:49786"/>
    </ligand>
</feature>
<dbReference type="PANTHER" id="PTHR34535">
    <property type="entry name" value="HYDROGENASE MATURATION FACTOR HYPA"/>
    <property type="match status" value="1"/>
</dbReference>
<dbReference type="RefSeq" id="WP_073016520.1">
    <property type="nucleotide sequence ID" value="NZ_FQXU01000003.1"/>
</dbReference>
<evidence type="ECO:0000256" key="2">
    <source>
        <dbReference type="ARBA" id="ARBA00022596"/>
    </source>
</evidence>
<dbReference type="NCBIfam" id="TIGR00100">
    <property type="entry name" value="hypA"/>
    <property type="match status" value="1"/>
</dbReference>
<dbReference type="AlphaFoldDB" id="A0A1M5UNZ2"/>
<feature type="binding site" evidence="5">
    <location>
        <position position="92"/>
    </location>
    <ligand>
        <name>Zn(2+)</name>
        <dbReference type="ChEBI" id="CHEBI:29105"/>
    </ligand>
</feature>
<evidence type="ECO:0000256" key="3">
    <source>
        <dbReference type="ARBA" id="ARBA00022723"/>
    </source>
</evidence>
<name>A0A1M5UNZ2_9CLOT</name>
<proteinExistence type="inferred from homology"/>
<dbReference type="InterPro" id="IPR000688">
    <property type="entry name" value="HypA/HybF"/>
</dbReference>
<dbReference type="InterPro" id="IPR020538">
    <property type="entry name" value="Hydgase_Ni_incorp_HypA/HybF_CS"/>
</dbReference>
<organism evidence="6 7">
    <name type="scientific">Clostridium intestinale DSM 6191</name>
    <dbReference type="NCBI Taxonomy" id="1121320"/>
    <lineage>
        <taxon>Bacteria</taxon>
        <taxon>Bacillati</taxon>
        <taxon>Bacillota</taxon>
        <taxon>Clostridia</taxon>
        <taxon>Eubacteriales</taxon>
        <taxon>Clostridiaceae</taxon>
        <taxon>Clostridium</taxon>
    </lineage>
</organism>
<evidence type="ECO:0000256" key="4">
    <source>
        <dbReference type="ARBA" id="ARBA00022833"/>
    </source>
</evidence>
<comment type="function">
    <text evidence="5">Involved in the maturation of [NiFe] hydrogenases. Required for nickel insertion into the metal center of the hydrogenase.</text>
</comment>
<evidence type="ECO:0000256" key="1">
    <source>
        <dbReference type="ARBA" id="ARBA00010748"/>
    </source>
</evidence>
<dbReference type="GO" id="GO:0008270">
    <property type="term" value="F:zinc ion binding"/>
    <property type="evidence" value="ECO:0007669"/>
    <property type="project" value="UniProtKB-UniRule"/>
</dbReference>
<dbReference type="PROSITE" id="PS01249">
    <property type="entry name" value="HYPA"/>
    <property type="match status" value="1"/>
</dbReference>
<evidence type="ECO:0000256" key="5">
    <source>
        <dbReference type="HAMAP-Rule" id="MF_00213"/>
    </source>
</evidence>
<evidence type="ECO:0000313" key="7">
    <source>
        <dbReference type="Proteomes" id="UP000184241"/>
    </source>
</evidence>
<keyword evidence="3 5" id="KW-0479">Metal-binding</keyword>
<feature type="binding site" evidence="5">
    <location>
        <position position="76"/>
    </location>
    <ligand>
        <name>Zn(2+)</name>
        <dbReference type="ChEBI" id="CHEBI:29105"/>
    </ligand>
</feature>
<dbReference type="HAMAP" id="MF_00213">
    <property type="entry name" value="HypA_HybF"/>
    <property type="match status" value="1"/>
</dbReference>
<comment type="similarity">
    <text evidence="1 5">Belongs to the HypA/HybF family.</text>
</comment>
<dbReference type="Gene3D" id="3.30.2320.80">
    <property type="match status" value="1"/>
</dbReference>
<dbReference type="PIRSF" id="PIRSF004761">
    <property type="entry name" value="Hydrgn_mat_HypA"/>
    <property type="match status" value="1"/>
</dbReference>
<dbReference type="EMBL" id="FQXU01000003">
    <property type="protein sequence ID" value="SHH64671.1"/>
    <property type="molecule type" value="Genomic_DNA"/>
</dbReference>
<reference evidence="6 7" key="1">
    <citation type="submission" date="2016-11" db="EMBL/GenBank/DDBJ databases">
        <authorList>
            <person name="Jaros S."/>
            <person name="Januszkiewicz K."/>
            <person name="Wedrychowicz H."/>
        </authorList>
    </citation>
    <scope>NUCLEOTIDE SEQUENCE [LARGE SCALE GENOMIC DNA]</scope>
    <source>
        <strain evidence="6 7">DSM 6191</strain>
    </source>
</reference>
<dbReference type="Proteomes" id="UP000184241">
    <property type="component" value="Unassembled WGS sequence"/>
</dbReference>
<keyword evidence="4 5" id="KW-0862">Zinc</keyword>
<dbReference type="Pfam" id="PF01155">
    <property type="entry name" value="HypA"/>
    <property type="match status" value="1"/>
</dbReference>
<accession>A0A1M5UNZ2</accession>
<sequence>MHEVGVMIEVVKTVEKFAKQNSITKIETLVLQIGEISSMVPRYIKACYPMASEGTILENAKLEIEVLPCNAICKECNKVFNLLENNHKCPKCGNDDFDILSGREFNIKEIIAC</sequence>